<dbReference type="Gene3D" id="1.10.4030.10">
    <property type="entry name" value="Porin chaperone SurA, peptide-binding domain"/>
    <property type="match status" value="1"/>
</dbReference>
<reference evidence="4" key="1">
    <citation type="submission" date="2019-06" db="EMBL/GenBank/DDBJ databases">
        <title>Sulfurimonas gotlandica sp. nov., a chemoautotrophic and psychrotolerant epsilonproteobacterium isolated from a pelagic redoxcline, and an emended description of the genus Sulfurimonas.</title>
        <authorList>
            <person name="Wang S."/>
            <person name="Jiang L."/>
            <person name="Shao Z."/>
        </authorList>
    </citation>
    <scope>NUCLEOTIDE SEQUENCE [LARGE SCALE GENOMIC DNA]</scope>
    <source>
        <strain evidence="4">1-1N</strain>
    </source>
</reference>
<dbReference type="EMBL" id="CP041166">
    <property type="protein sequence ID" value="QFR44186.1"/>
    <property type="molecule type" value="Genomic_DNA"/>
</dbReference>
<dbReference type="PANTHER" id="PTHR47637">
    <property type="entry name" value="CHAPERONE SURA"/>
    <property type="match status" value="1"/>
</dbReference>
<name>A0AAJ4A574_9BACT</name>
<dbReference type="InterPro" id="IPR046357">
    <property type="entry name" value="PPIase_dom_sf"/>
</dbReference>
<evidence type="ECO:0000256" key="1">
    <source>
        <dbReference type="ARBA" id="ARBA00022729"/>
    </source>
</evidence>
<gene>
    <name evidence="3" type="ORF">FJR47_00650</name>
</gene>
<dbReference type="InterPro" id="IPR055131">
    <property type="entry name" value="Cj1289-like_C"/>
</dbReference>
<dbReference type="Proteomes" id="UP000326061">
    <property type="component" value="Chromosome"/>
</dbReference>
<dbReference type="PANTHER" id="PTHR47637:SF1">
    <property type="entry name" value="CHAPERONE SURA"/>
    <property type="match status" value="1"/>
</dbReference>
<dbReference type="Gene3D" id="3.10.50.40">
    <property type="match status" value="1"/>
</dbReference>
<dbReference type="AlphaFoldDB" id="A0AAJ4A574"/>
<dbReference type="GO" id="GO:0003755">
    <property type="term" value="F:peptidyl-prolyl cis-trans isomerase activity"/>
    <property type="evidence" value="ECO:0007669"/>
    <property type="project" value="InterPro"/>
</dbReference>
<keyword evidence="4" id="KW-1185">Reference proteome</keyword>
<evidence type="ECO:0000313" key="4">
    <source>
        <dbReference type="Proteomes" id="UP000326061"/>
    </source>
</evidence>
<feature type="domain" description="Cj1289-like C-terminal" evidence="2">
    <location>
        <begin position="136"/>
        <end position="228"/>
    </location>
</feature>
<sequence>MYKIFVFLFFSTFLSAELINGVSVVVKGEPITLYDIKEEMSILNVDAAQATDILIRKKLEEAEINERKISVSSSEVYDDIKKIASMNKMSIDEFYDVVRNSNGLTSTELKEKTKEKLLSQKLYASIAYSSLDVPGEEEIKEYYELHKEQFMHPSAFDVVIYSSQNRDALQKKRTTPLYHSDEIRIDEQTLPYDRLPPELLQMLKNTKEKSFTPIFQDTNALYTSFYLKEIQSSKETSYESVKEQIINMIMSQKREQVLGDYFARLRNNADIQIIREVKE</sequence>
<dbReference type="KEGG" id="suln:FJR47_00650"/>
<evidence type="ECO:0000259" key="2">
    <source>
        <dbReference type="Pfam" id="PF22506"/>
    </source>
</evidence>
<proteinExistence type="predicted"/>
<dbReference type="SUPFAM" id="SSF109998">
    <property type="entry name" value="Triger factor/SurA peptide-binding domain-like"/>
    <property type="match status" value="1"/>
</dbReference>
<keyword evidence="3" id="KW-0413">Isomerase</keyword>
<protein>
    <submittedName>
        <fullName evidence="3">Peptidyl-prolyl cis-trans isomerase</fullName>
    </submittedName>
</protein>
<evidence type="ECO:0000313" key="3">
    <source>
        <dbReference type="EMBL" id="QFR44186.1"/>
    </source>
</evidence>
<dbReference type="Pfam" id="PF22506">
    <property type="entry name" value="Cj1289-like_C"/>
    <property type="match status" value="1"/>
</dbReference>
<accession>A0AAJ4A574</accession>
<organism evidence="3 4">
    <name type="scientific">Sulfurimonas xiamenensis</name>
    <dbReference type="NCBI Taxonomy" id="2590021"/>
    <lineage>
        <taxon>Bacteria</taxon>
        <taxon>Pseudomonadati</taxon>
        <taxon>Campylobacterota</taxon>
        <taxon>Epsilonproteobacteria</taxon>
        <taxon>Campylobacterales</taxon>
        <taxon>Sulfurimonadaceae</taxon>
        <taxon>Sulfurimonas</taxon>
    </lineage>
</organism>
<dbReference type="InterPro" id="IPR027304">
    <property type="entry name" value="Trigger_fact/SurA_dom_sf"/>
</dbReference>
<keyword evidence="1" id="KW-0732">Signal</keyword>
<dbReference type="InterPro" id="IPR050280">
    <property type="entry name" value="OMP_Chaperone_SurA"/>
</dbReference>